<keyword evidence="5" id="KW-0190">Covalent protein-DNA linkage</keyword>
<dbReference type="Gene3D" id="3.90.1680.10">
    <property type="entry name" value="SOS response associated peptidase-like"/>
    <property type="match status" value="1"/>
</dbReference>
<dbReference type="PANTHER" id="PTHR13604:SF0">
    <property type="entry name" value="ABASIC SITE PROCESSING PROTEIN HMCES"/>
    <property type="match status" value="1"/>
</dbReference>
<dbReference type="STRING" id="45607.A0A2T0FLZ9"/>
<keyword evidence="3" id="KW-0227">DNA damage</keyword>
<gene>
    <name evidence="9" type="ORF">B9G98_03617</name>
</gene>
<dbReference type="PANTHER" id="PTHR13604">
    <property type="entry name" value="DC12-RELATED"/>
    <property type="match status" value="1"/>
</dbReference>
<evidence type="ECO:0000256" key="5">
    <source>
        <dbReference type="ARBA" id="ARBA00023124"/>
    </source>
</evidence>
<evidence type="ECO:0008006" key="11">
    <source>
        <dbReference type="Google" id="ProtNLM"/>
    </source>
</evidence>
<name>A0A2T0FLZ9_9ASCO</name>
<evidence type="ECO:0000256" key="3">
    <source>
        <dbReference type="ARBA" id="ARBA00022763"/>
    </source>
</evidence>
<evidence type="ECO:0000256" key="1">
    <source>
        <dbReference type="ARBA" id="ARBA00008136"/>
    </source>
</evidence>
<dbReference type="GO" id="GO:0003697">
    <property type="term" value="F:single-stranded DNA binding"/>
    <property type="evidence" value="ECO:0007669"/>
    <property type="project" value="InterPro"/>
</dbReference>
<keyword evidence="4" id="KW-0378">Hydrolase</keyword>
<keyword evidence="2" id="KW-0645">Protease</keyword>
<evidence type="ECO:0000313" key="10">
    <source>
        <dbReference type="Proteomes" id="UP000238350"/>
    </source>
</evidence>
<proteinExistence type="inferred from homology"/>
<dbReference type="EMBL" id="NDIQ01000022">
    <property type="protein sequence ID" value="PRT55997.1"/>
    <property type="molecule type" value="Genomic_DNA"/>
</dbReference>
<evidence type="ECO:0000256" key="8">
    <source>
        <dbReference type="SAM" id="MobiDB-lite"/>
    </source>
</evidence>
<comment type="similarity">
    <text evidence="1">Belongs to the SOS response-associated peptidase family.</text>
</comment>
<feature type="region of interest" description="Disordered" evidence="8">
    <location>
        <begin position="221"/>
        <end position="248"/>
    </location>
</feature>
<dbReference type="SUPFAM" id="SSF143081">
    <property type="entry name" value="BB1717-like"/>
    <property type="match status" value="1"/>
</dbReference>
<dbReference type="Proteomes" id="UP000238350">
    <property type="component" value="Unassembled WGS sequence"/>
</dbReference>
<keyword evidence="7" id="KW-0456">Lyase</keyword>
<organism evidence="9 10">
    <name type="scientific">Wickerhamiella sorbophila</name>
    <dbReference type="NCBI Taxonomy" id="45607"/>
    <lineage>
        <taxon>Eukaryota</taxon>
        <taxon>Fungi</taxon>
        <taxon>Dikarya</taxon>
        <taxon>Ascomycota</taxon>
        <taxon>Saccharomycotina</taxon>
        <taxon>Dipodascomycetes</taxon>
        <taxon>Dipodascales</taxon>
        <taxon>Trichomonascaceae</taxon>
        <taxon>Wickerhamiella</taxon>
    </lineage>
</organism>
<sequence>MCGRYALELTTEQVVTALESNGLRIDNVYDAERGLESLNIAPTSYEPVYYKENDEHNLRYMHWGLVPSFAHEVFKFPTHNCKSDSLAHLKPMWRSAKTRRAAVPMQGYYEWHSEGKKKLPYYFKDKDAELLCVLGIWDRNEHVEDSLYSFSIVTTDAGSSIEHVHHRMPCIVRFEDAIEWIDGNWPKVLDLIMSKDDLEFYRVSTAVNKIGSKGQLNEPLKEEEVAQVGDKRQSTMDSFFSPKRIKKE</sequence>
<reference evidence="9 10" key="1">
    <citation type="submission" date="2017-04" db="EMBL/GenBank/DDBJ databases">
        <title>Genome sequencing of [Candida] sorbophila.</title>
        <authorList>
            <person name="Ahn J.O."/>
        </authorList>
    </citation>
    <scope>NUCLEOTIDE SEQUENCE [LARGE SCALE GENOMIC DNA]</scope>
    <source>
        <strain evidence="9 10">DS02</strain>
    </source>
</reference>
<dbReference type="InterPro" id="IPR003738">
    <property type="entry name" value="SRAP"/>
</dbReference>
<dbReference type="Pfam" id="PF02586">
    <property type="entry name" value="SRAP"/>
    <property type="match status" value="1"/>
</dbReference>
<evidence type="ECO:0000313" key="9">
    <source>
        <dbReference type="EMBL" id="PRT55997.1"/>
    </source>
</evidence>
<dbReference type="GO" id="GO:0106300">
    <property type="term" value="P:protein-DNA covalent cross-linking repair"/>
    <property type="evidence" value="ECO:0007669"/>
    <property type="project" value="InterPro"/>
</dbReference>
<comment type="caution">
    <text evidence="9">The sequence shown here is derived from an EMBL/GenBank/DDBJ whole genome shotgun (WGS) entry which is preliminary data.</text>
</comment>
<keyword evidence="6" id="KW-0238">DNA-binding</keyword>
<keyword evidence="10" id="KW-1185">Reference proteome</keyword>
<evidence type="ECO:0000256" key="6">
    <source>
        <dbReference type="ARBA" id="ARBA00023125"/>
    </source>
</evidence>
<feature type="compositionally biased region" description="Basic and acidic residues" evidence="8">
    <location>
        <begin position="221"/>
        <end position="234"/>
    </location>
</feature>
<evidence type="ECO:0000256" key="7">
    <source>
        <dbReference type="ARBA" id="ARBA00023239"/>
    </source>
</evidence>
<evidence type="ECO:0000256" key="4">
    <source>
        <dbReference type="ARBA" id="ARBA00022801"/>
    </source>
</evidence>
<evidence type="ECO:0000256" key="2">
    <source>
        <dbReference type="ARBA" id="ARBA00022670"/>
    </source>
</evidence>
<dbReference type="GO" id="GO:0016829">
    <property type="term" value="F:lyase activity"/>
    <property type="evidence" value="ECO:0007669"/>
    <property type="project" value="UniProtKB-KW"/>
</dbReference>
<dbReference type="AlphaFoldDB" id="A0A2T0FLZ9"/>
<dbReference type="GO" id="GO:0006508">
    <property type="term" value="P:proteolysis"/>
    <property type="evidence" value="ECO:0007669"/>
    <property type="project" value="UniProtKB-KW"/>
</dbReference>
<dbReference type="OrthoDB" id="2111841at2759"/>
<accession>A0A2T0FLZ9</accession>
<dbReference type="GO" id="GO:0008233">
    <property type="term" value="F:peptidase activity"/>
    <property type="evidence" value="ECO:0007669"/>
    <property type="project" value="UniProtKB-KW"/>
</dbReference>
<dbReference type="GeneID" id="36517365"/>
<dbReference type="InterPro" id="IPR036590">
    <property type="entry name" value="SRAP-like"/>
</dbReference>
<protein>
    <recommendedName>
        <fullName evidence="11">Abasic site processing protein</fullName>
    </recommendedName>
</protein>
<dbReference type="RefSeq" id="XP_024665942.1">
    <property type="nucleotide sequence ID" value="XM_024810174.1"/>
</dbReference>